<name>A0A540L318_MALBA</name>
<organism evidence="1 2">
    <name type="scientific">Malus baccata</name>
    <name type="common">Siberian crab apple</name>
    <name type="synonym">Pyrus baccata</name>
    <dbReference type="NCBI Taxonomy" id="106549"/>
    <lineage>
        <taxon>Eukaryota</taxon>
        <taxon>Viridiplantae</taxon>
        <taxon>Streptophyta</taxon>
        <taxon>Embryophyta</taxon>
        <taxon>Tracheophyta</taxon>
        <taxon>Spermatophyta</taxon>
        <taxon>Magnoliopsida</taxon>
        <taxon>eudicotyledons</taxon>
        <taxon>Gunneridae</taxon>
        <taxon>Pentapetalae</taxon>
        <taxon>rosids</taxon>
        <taxon>fabids</taxon>
        <taxon>Rosales</taxon>
        <taxon>Rosaceae</taxon>
        <taxon>Amygdaloideae</taxon>
        <taxon>Maleae</taxon>
        <taxon>Malus</taxon>
    </lineage>
</organism>
<dbReference type="AlphaFoldDB" id="A0A540L318"/>
<reference evidence="1 2" key="1">
    <citation type="journal article" date="2019" name="G3 (Bethesda)">
        <title>Sequencing of a Wild Apple (Malus baccata) Genome Unravels the Differences Between Cultivated and Wild Apple Species Regarding Disease Resistance and Cold Tolerance.</title>
        <authorList>
            <person name="Chen X."/>
        </authorList>
    </citation>
    <scope>NUCLEOTIDE SEQUENCE [LARGE SCALE GENOMIC DNA]</scope>
    <source>
        <strain evidence="2">cv. Shandingzi</strain>
        <tissue evidence="1">Leaves</tissue>
    </source>
</reference>
<protein>
    <submittedName>
        <fullName evidence="1">Uncharacterized protein</fullName>
    </submittedName>
</protein>
<evidence type="ECO:0000313" key="2">
    <source>
        <dbReference type="Proteomes" id="UP000315295"/>
    </source>
</evidence>
<sequence>MPPSSAAVRMTSWGFSLGGEQGLDAGFACEVETFAGARLLNPRIWSLQDNGRADEAAVAGYDLFERKEDEAAKKIYVW</sequence>
<dbReference type="Proteomes" id="UP000315295">
    <property type="component" value="Unassembled WGS sequence"/>
</dbReference>
<proteinExistence type="predicted"/>
<accession>A0A540L318</accession>
<keyword evidence="2" id="KW-1185">Reference proteome</keyword>
<gene>
    <name evidence="1" type="ORF">C1H46_033553</name>
</gene>
<comment type="caution">
    <text evidence="1">The sequence shown here is derived from an EMBL/GenBank/DDBJ whole genome shotgun (WGS) entry which is preliminary data.</text>
</comment>
<evidence type="ECO:0000313" key="1">
    <source>
        <dbReference type="EMBL" id="TQD80883.1"/>
    </source>
</evidence>
<dbReference type="EMBL" id="VIEB01000791">
    <property type="protein sequence ID" value="TQD80883.1"/>
    <property type="molecule type" value="Genomic_DNA"/>
</dbReference>